<keyword evidence="1" id="KW-0812">Transmembrane</keyword>
<accession>A0AAF3EPE0</accession>
<feature type="transmembrane region" description="Helical" evidence="1">
    <location>
        <begin position="12"/>
        <end position="35"/>
    </location>
</feature>
<dbReference type="WBParaSite" id="MBELARI_LOCUS15851">
    <property type="protein sequence ID" value="MBELARI_LOCUS15851"/>
    <property type="gene ID" value="MBELARI_LOCUS15851"/>
</dbReference>
<name>A0AAF3EPE0_9BILA</name>
<evidence type="ECO:0000256" key="1">
    <source>
        <dbReference type="SAM" id="Phobius"/>
    </source>
</evidence>
<dbReference type="Proteomes" id="UP000887575">
    <property type="component" value="Unassembled WGS sequence"/>
</dbReference>
<proteinExistence type="predicted"/>
<reference evidence="3" key="1">
    <citation type="submission" date="2024-02" db="UniProtKB">
        <authorList>
            <consortium name="WormBaseParasite"/>
        </authorList>
    </citation>
    <scope>IDENTIFICATION</scope>
</reference>
<keyword evidence="1" id="KW-1133">Transmembrane helix</keyword>
<sequence length="73" mass="8387">MECSITADQLKILFVDVFISVIVFSGFSFVLGIIVFDTIHPNPTMSKRTREIQRYFTIILFLQLLVSSSLWVT</sequence>
<dbReference type="AlphaFoldDB" id="A0AAF3EPE0"/>
<evidence type="ECO:0000313" key="2">
    <source>
        <dbReference type="Proteomes" id="UP000887575"/>
    </source>
</evidence>
<keyword evidence="1" id="KW-0472">Membrane</keyword>
<feature type="transmembrane region" description="Helical" evidence="1">
    <location>
        <begin position="55"/>
        <end position="72"/>
    </location>
</feature>
<protein>
    <submittedName>
        <fullName evidence="3">Uncharacterized protein</fullName>
    </submittedName>
</protein>
<keyword evidence="2" id="KW-1185">Reference proteome</keyword>
<organism evidence="2 3">
    <name type="scientific">Mesorhabditis belari</name>
    <dbReference type="NCBI Taxonomy" id="2138241"/>
    <lineage>
        <taxon>Eukaryota</taxon>
        <taxon>Metazoa</taxon>
        <taxon>Ecdysozoa</taxon>
        <taxon>Nematoda</taxon>
        <taxon>Chromadorea</taxon>
        <taxon>Rhabditida</taxon>
        <taxon>Rhabditina</taxon>
        <taxon>Rhabditomorpha</taxon>
        <taxon>Rhabditoidea</taxon>
        <taxon>Rhabditidae</taxon>
        <taxon>Mesorhabditinae</taxon>
        <taxon>Mesorhabditis</taxon>
    </lineage>
</organism>
<evidence type="ECO:0000313" key="3">
    <source>
        <dbReference type="WBParaSite" id="MBELARI_LOCUS15851"/>
    </source>
</evidence>